<proteinExistence type="predicted"/>
<dbReference type="SUPFAM" id="SSF54373">
    <property type="entry name" value="FAD-linked reductases, C-terminal domain"/>
    <property type="match status" value="1"/>
</dbReference>
<sequence length="125" mass="13944">MMSPVNCFPGEPTGIPAGQYFGISAFLVYPFSRGYIHIAGPELDDPPDSETGFLSDEHSLDLKSLRWTYKKQREVARRMEVFRGELASGHPPFPKRSKAACIDTDEPPADVQDIEYSAEDDAIIH</sequence>
<evidence type="ECO:0000256" key="1">
    <source>
        <dbReference type="SAM" id="MobiDB-lite"/>
    </source>
</evidence>
<feature type="region of interest" description="Disordered" evidence="1">
    <location>
        <begin position="91"/>
        <end position="125"/>
    </location>
</feature>
<reference evidence="2 3" key="1">
    <citation type="submission" date="2018-06" db="EMBL/GenBank/DDBJ databases">
        <title>Complete Genomes of Monosporascus.</title>
        <authorList>
            <person name="Robinson A.J."/>
            <person name="Natvig D.O."/>
        </authorList>
    </citation>
    <scope>NUCLEOTIDE SEQUENCE [LARGE SCALE GENOMIC DNA]</scope>
    <source>
        <strain evidence="2 3">CBS 609.92</strain>
    </source>
</reference>
<dbReference type="Proteomes" id="UP000294003">
    <property type="component" value="Unassembled WGS sequence"/>
</dbReference>
<dbReference type="EMBL" id="QJNS01000116">
    <property type="protein sequence ID" value="RYO86418.1"/>
    <property type="molecule type" value="Genomic_DNA"/>
</dbReference>
<organism evidence="2 3">
    <name type="scientific">Monosporascus cannonballus</name>
    <dbReference type="NCBI Taxonomy" id="155416"/>
    <lineage>
        <taxon>Eukaryota</taxon>
        <taxon>Fungi</taxon>
        <taxon>Dikarya</taxon>
        <taxon>Ascomycota</taxon>
        <taxon>Pezizomycotina</taxon>
        <taxon>Sordariomycetes</taxon>
        <taxon>Xylariomycetidae</taxon>
        <taxon>Xylariales</taxon>
        <taxon>Xylariales incertae sedis</taxon>
        <taxon>Monosporascus</taxon>
    </lineage>
</organism>
<protein>
    <submittedName>
        <fullName evidence="2">Uncharacterized protein</fullName>
    </submittedName>
</protein>
<feature type="compositionally biased region" description="Acidic residues" evidence="1">
    <location>
        <begin position="103"/>
        <end position="125"/>
    </location>
</feature>
<dbReference type="Gene3D" id="3.30.560.10">
    <property type="entry name" value="Glucose Oxidase, domain 3"/>
    <property type="match status" value="1"/>
</dbReference>
<evidence type="ECO:0000313" key="2">
    <source>
        <dbReference type="EMBL" id="RYO86418.1"/>
    </source>
</evidence>
<evidence type="ECO:0000313" key="3">
    <source>
        <dbReference type="Proteomes" id="UP000294003"/>
    </source>
</evidence>
<name>A0ABY0H6T9_9PEZI</name>
<comment type="caution">
    <text evidence="2">The sequence shown here is derived from an EMBL/GenBank/DDBJ whole genome shotgun (WGS) entry which is preliminary data.</text>
</comment>
<accession>A0ABY0H6T9</accession>
<keyword evidence="3" id="KW-1185">Reference proteome</keyword>
<gene>
    <name evidence="2" type="ORF">DL762_004755</name>
</gene>